<feature type="region of interest" description="Disordered" evidence="1">
    <location>
        <begin position="1"/>
        <end position="158"/>
    </location>
</feature>
<gene>
    <name evidence="2" type="ORF">MRATA1EN1_LOCUS6078</name>
</gene>
<protein>
    <submittedName>
        <fullName evidence="2">Uncharacterized protein</fullName>
    </submittedName>
</protein>
<organism evidence="2 3">
    <name type="scientific">Rangifer tarandus platyrhynchus</name>
    <name type="common">Svalbard reindeer</name>
    <dbReference type="NCBI Taxonomy" id="3082113"/>
    <lineage>
        <taxon>Eukaryota</taxon>
        <taxon>Metazoa</taxon>
        <taxon>Chordata</taxon>
        <taxon>Craniata</taxon>
        <taxon>Vertebrata</taxon>
        <taxon>Euteleostomi</taxon>
        <taxon>Mammalia</taxon>
        <taxon>Eutheria</taxon>
        <taxon>Laurasiatheria</taxon>
        <taxon>Artiodactyla</taxon>
        <taxon>Ruminantia</taxon>
        <taxon>Pecora</taxon>
        <taxon>Cervidae</taxon>
        <taxon>Odocoileinae</taxon>
        <taxon>Rangifer</taxon>
    </lineage>
</organism>
<accession>A0ABN8Y9E6</accession>
<dbReference type="Proteomes" id="UP001176941">
    <property type="component" value="Chromosome 15"/>
</dbReference>
<proteinExistence type="predicted"/>
<name>A0ABN8Y9E6_RANTA</name>
<evidence type="ECO:0000256" key="1">
    <source>
        <dbReference type="SAM" id="MobiDB-lite"/>
    </source>
</evidence>
<keyword evidence="3" id="KW-1185">Reference proteome</keyword>
<feature type="compositionally biased region" description="Basic residues" evidence="1">
    <location>
        <begin position="149"/>
        <end position="158"/>
    </location>
</feature>
<evidence type="ECO:0000313" key="3">
    <source>
        <dbReference type="Proteomes" id="UP001176941"/>
    </source>
</evidence>
<dbReference type="EMBL" id="OX459951">
    <property type="protein sequence ID" value="CAI9157116.1"/>
    <property type="molecule type" value="Genomic_DNA"/>
</dbReference>
<feature type="compositionally biased region" description="Polar residues" evidence="1">
    <location>
        <begin position="9"/>
        <end position="19"/>
    </location>
</feature>
<sequence length="158" mass="17164">MVRRRSVSKQDSQAASFTTPLGFGGGSDGSPEAGSQQKKAVLASPRARPCNRRPRGQFHPEPWPRSRRAGGLAGPNEMRFDRSRPRVLQASTPLPQPWLPPRLHAPGSSGPRKIAASQALQNHGARLESRLVRLPEPPRPAGSLPGLPGHRRNGYLSR</sequence>
<reference evidence="2" key="1">
    <citation type="submission" date="2023-04" db="EMBL/GenBank/DDBJ databases">
        <authorList>
            <consortium name="ELIXIR-Norway"/>
        </authorList>
    </citation>
    <scope>NUCLEOTIDE SEQUENCE [LARGE SCALE GENOMIC DNA]</scope>
</reference>
<evidence type="ECO:0000313" key="2">
    <source>
        <dbReference type="EMBL" id="CAI9157116.1"/>
    </source>
</evidence>